<dbReference type="HAMAP" id="MF_00385">
    <property type="entry name" value="Ribosomal_bS16"/>
    <property type="match status" value="1"/>
</dbReference>
<dbReference type="Gene3D" id="3.30.1320.10">
    <property type="match status" value="1"/>
</dbReference>
<dbReference type="AlphaFoldDB" id="A0A510JC88"/>
<dbReference type="FunFam" id="3.30.1320.10:FF:000010">
    <property type="entry name" value="30S ribosomal protein S16"/>
    <property type="match status" value="1"/>
</dbReference>
<dbReference type="PANTHER" id="PTHR12919">
    <property type="entry name" value="30S RIBOSOMAL PROTEIN S16"/>
    <property type="match status" value="1"/>
</dbReference>
<comment type="similarity">
    <text evidence="1">Belongs to the bacterial ribosomal protein bS16 family.</text>
</comment>
<dbReference type="InterPro" id="IPR020592">
    <property type="entry name" value="Ribosomal_bS16_CS"/>
</dbReference>
<dbReference type="GO" id="GO:0003735">
    <property type="term" value="F:structural constituent of ribosome"/>
    <property type="evidence" value="ECO:0007669"/>
    <property type="project" value="InterPro"/>
</dbReference>
<keyword evidence="1" id="KW-0687">Ribonucleoprotein</keyword>
<dbReference type="OrthoDB" id="9807878at2"/>
<protein>
    <recommendedName>
        <fullName evidence="1">Small ribosomal subunit protein bS16</fullName>
    </recommendedName>
</protein>
<sequence>MVKLRLTRLGRKKVPFYRIAAMEALTQRDGKAIAYLGTYNPLVEEDKQVVLKEEEILRFLSNGAQPTETVKSILTKAGVWEKFQATKKKK</sequence>
<dbReference type="PROSITE" id="PS00732">
    <property type="entry name" value="RIBOSOMAL_S16"/>
    <property type="match status" value="1"/>
</dbReference>
<dbReference type="EMBL" id="AP019822">
    <property type="protein sequence ID" value="BBM36814.1"/>
    <property type="molecule type" value="Genomic_DNA"/>
</dbReference>
<gene>
    <name evidence="1" type="primary">rpsP</name>
    <name evidence="2" type="ORF">JCM16774_1760</name>
</gene>
<dbReference type="STRING" id="714315.GCA_000516535_01768"/>
<dbReference type="Pfam" id="PF00886">
    <property type="entry name" value="Ribosomal_S16"/>
    <property type="match status" value="1"/>
</dbReference>
<organism evidence="2 3">
    <name type="scientific">Pseudoleptotrichia goodfellowii</name>
    <dbReference type="NCBI Taxonomy" id="157692"/>
    <lineage>
        <taxon>Bacteria</taxon>
        <taxon>Fusobacteriati</taxon>
        <taxon>Fusobacteriota</taxon>
        <taxon>Fusobacteriia</taxon>
        <taxon>Fusobacteriales</taxon>
        <taxon>Leptotrichiaceae</taxon>
        <taxon>Pseudoleptotrichia</taxon>
    </lineage>
</organism>
<name>A0A510JC88_9FUSO</name>
<evidence type="ECO:0000313" key="3">
    <source>
        <dbReference type="Proteomes" id="UP000321606"/>
    </source>
</evidence>
<dbReference type="Proteomes" id="UP000321606">
    <property type="component" value="Chromosome"/>
</dbReference>
<dbReference type="GO" id="GO:0015935">
    <property type="term" value="C:small ribosomal subunit"/>
    <property type="evidence" value="ECO:0007669"/>
    <property type="project" value="TreeGrafter"/>
</dbReference>
<dbReference type="RefSeq" id="WP_006807066.1">
    <property type="nucleotide sequence ID" value="NZ_AP019822.1"/>
</dbReference>
<dbReference type="GO" id="GO:0006412">
    <property type="term" value="P:translation"/>
    <property type="evidence" value="ECO:0007669"/>
    <property type="project" value="UniProtKB-UniRule"/>
</dbReference>
<keyword evidence="1 2" id="KW-0689">Ribosomal protein</keyword>
<reference evidence="2 3" key="1">
    <citation type="submission" date="2019-07" db="EMBL/GenBank/DDBJ databases">
        <title>Complete Genome Sequence of Leptotrichia goodfellowii Strain JCM 16774.</title>
        <authorList>
            <person name="Watanabe S."/>
            <person name="Cui L."/>
        </authorList>
    </citation>
    <scope>NUCLEOTIDE SEQUENCE [LARGE SCALE GENOMIC DNA]</scope>
    <source>
        <strain evidence="2 3">JCM16774</strain>
    </source>
</reference>
<proteinExistence type="inferred from homology"/>
<evidence type="ECO:0000256" key="1">
    <source>
        <dbReference type="HAMAP-Rule" id="MF_00385"/>
    </source>
</evidence>
<dbReference type="GO" id="GO:0005737">
    <property type="term" value="C:cytoplasm"/>
    <property type="evidence" value="ECO:0007669"/>
    <property type="project" value="UniProtKB-ARBA"/>
</dbReference>
<evidence type="ECO:0000313" key="2">
    <source>
        <dbReference type="EMBL" id="BBM36814.1"/>
    </source>
</evidence>
<dbReference type="KEGG" id="lgo:JCM16774_1760"/>
<accession>A0A510JC88</accession>
<dbReference type="PANTHER" id="PTHR12919:SF20">
    <property type="entry name" value="SMALL RIBOSOMAL SUBUNIT PROTEIN BS16M"/>
    <property type="match status" value="1"/>
</dbReference>
<dbReference type="SUPFAM" id="SSF54565">
    <property type="entry name" value="Ribosomal protein S16"/>
    <property type="match status" value="1"/>
</dbReference>
<dbReference type="InterPro" id="IPR023803">
    <property type="entry name" value="Ribosomal_bS16_dom_sf"/>
</dbReference>
<dbReference type="InterPro" id="IPR000307">
    <property type="entry name" value="Ribosomal_bS16"/>
</dbReference>
<dbReference type="NCBIfam" id="TIGR00002">
    <property type="entry name" value="S16"/>
    <property type="match status" value="1"/>
</dbReference>